<evidence type="ECO:0000313" key="2">
    <source>
        <dbReference type="Proteomes" id="UP001595974"/>
    </source>
</evidence>
<organism evidence="1 2">
    <name type="scientific">Thauera sinica</name>
    <dbReference type="NCBI Taxonomy" id="2665146"/>
    <lineage>
        <taxon>Bacteria</taxon>
        <taxon>Pseudomonadati</taxon>
        <taxon>Pseudomonadota</taxon>
        <taxon>Betaproteobacteria</taxon>
        <taxon>Rhodocyclales</taxon>
        <taxon>Zoogloeaceae</taxon>
        <taxon>Thauera</taxon>
    </lineage>
</organism>
<dbReference type="Proteomes" id="UP001595974">
    <property type="component" value="Unassembled WGS sequence"/>
</dbReference>
<proteinExistence type="predicted"/>
<reference evidence="2" key="1">
    <citation type="journal article" date="2019" name="Int. J. Syst. Evol. Microbiol.">
        <title>The Global Catalogue of Microorganisms (GCM) 10K type strain sequencing project: providing services to taxonomists for standard genome sequencing and annotation.</title>
        <authorList>
            <consortium name="The Broad Institute Genomics Platform"/>
            <consortium name="The Broad Institute Genome Sequencing Center for Infectious Disease"/>
            <person name="Wu L."/>
            <person name="Ma J."/>
        </authorList>
    </citation>
    <scope>NUCLEOTIDE SEQUENCE [LARGE SCALE GENOMIC DNA]</scope>
    <source>
        <strain evidence="2">SHR3</strain>
    </source>
</reference>
<sequence length="257" mass="28427">ALCYFSPASLAPRTREHIEWLETRMIEAEVNSLEIDGEPLAPDVAGLPLGLAPAEILSLLRRLRDRWAMPPLREQPRRRHRYAVQVCVGLRAVWELGRGAIGAARIAEWMVLNESPGGYAIMSVSGVQGTVAAGMVVALRRDVAEPWTVCIVRWVRSDDPDQIELGLQTMSQSFASIQLGFRGSEVRTTSPGLMLPAMPPVRRNAVILAPAGTYTSRRFVFVREGPPLYVAQGRALGLDMQTANVEMFQYETDPYAL</sequence>
<feature type="non-terminal residue" evidence="1">
    <location>
        <position position="1"/>
    </location>
</feature>
<evidence type="ECO:0000313" key="1">
    <source>
        <dbReference type="EMBL" id="MFC5768313.1"/>
    </source>
</evidence>
<comment type="caution">
    <text evidence="1">The sequence shown here is derived from an EMBL/GenBank/DDBJ whole genome shotgun (WGS) entry which is preliminary data.</text>
</comment>
<name>A0ABW1ALY7_9RHOO</name>
<keyword evidence="2" id="KW-1185">Reference proteome</keyword>
<accession>A0ABW1ALY7</accession>
<protein>
    <submittedName>
        <fullName evidence="1">Uncharacterized protein</fullName>
    </submittedName>
</protein>
<dbReference type="EMBL" id="JBHSOG010000008">
    <property type="protein sequence ID" value="MFC5768313.1"/>
    <property type="molecule type" value="Genomic_DNA"/>
</dbReference>
<gene>
    <name evidence="1" type="ORF">ACFPTN_02915</name>
</gene>